<dbReference type="AlphaFoldDB" id="A0A1W1CC95"/>
<evidence type="ECO:0000313" key="2">
    <source>
        <dbReference type="EMBL" id="SFV63367.1"/>
    </source>
</evidence>
<keyword evidence="1" id="KW-0175">Coiled coil</keyword>
<accession>A0A1W1CC95</accession>
<feature type="coiled-coil region" evidence="1">
    <location>
        <begin position="123"/>
        <end position="150"/>
    </location>
</feature>
<sequence length="156" mass="17910">MTKEDVIGHLRVANTAHTKWVQKAKILIDKIDINEPTLPVNARESDFGKWFDDDGKKLNGLSNNPLESMDNIEKLHIGLHAMYSNIFNIYCGKSQKKGFFSKMLGFDKKPISDIEETLALEHYETMQAFENDLLNEIKRLERRLTALSDEKIEALS</sequence>
<reference evidence="2" key="1">
    <citation type="submission" date="2016-10" db="EMBL/GenBank/DDBJ databases">
        <authorList>
            <person name="de Groot N.N."/>
        </authorList>
    </citation>
    <scope>NUCLEOTIDE SEQUENCE</scope>
</reference>
<evidence type="ECO:0000256" key="1">
    <source>
        <dbReference type="SAM" id="Coils"/>
    </source>
</evidence>
<dbReference type="EMBL" id="FPHF01000070">
    <property type="protein sequence ID" value="SFV63367.1"/>
    <property type="molecule type" value="Genomic_DNA"/>
</dbReference>
<name>A0A1W1CC95_9ZZZZ</name>
<gene>
    <name evidence="2" type="ORF">MNB_SM-4-105</name>
</gene>
<organism evidence="2">
    <name type="scientific">hydrothermal vent metagenome</name>
    <dbReference type="NCBI Taxonomy" id="652676"/>
    <lineage>
        <taxon>unclassified sequences</taxon>
        <taxon>metagenomes</taxon>
        <taxon>ecological metagenomes</taxon>
    </lineage>
</organism>
<proteinExistence type="predicted"/>
<protein>
    <submittedName>
        <fullName evidence="2">Methyl-accepting chemotaxis protein</fullName>
    </submittedName>
</protein>
<dbReference type="Gene3D" id="1.20.120.30">
    <property type="entry name" value="Aspartate receptor, ligand-binding domain"/>
    <property type="match status" value="1"/>
</dbReference>